<proteinExistence type="predicted"/>
<dbReference type="EMBL" id="CM046388">
    <property type="protein sequence ID" value="KAI8573194.1"/>
    <property type="molecule type" value="Genomic_DNA"/>
</dbReference>
<protein>
    <submittedName>
        <fullName evidence="1">Uncharacterized protein</fullName>
    </submittedName>
</protein>
<accession>A0ACC0Q756</accession>
<reference evidence="1" key="1">
    <citation type="submission" date="2022-02" db="EMBL/GenBank/DDBJ databases">
        <title>Plant Genome Project.</title>
        <authorList>
            <person name="Zhang R.-G."/>
        </authorList>
    </citation>
    <scope>NUCLEOTIDE SEQUENCE</scope>
    <source>
        <strain evidence="1">AT1</strain>
    </source>
</reference>
<keyword evidence="2" id="KW-1185">Reference proteome</keyword>
<gene>
    <name evidence="1" type="ORF">RHMOL_Rhmol01G0259900</name>
</gene>
<organism evidence="1 2">
    <name type="scientific">Rhododendron molle</name>
    <name type="common">Chinese azalea</name>
    <name type="synonym">Azalea mollis</name>
    <dbReference type="NCBI Taxonomy" id="49168"/>
    <lineage>
        <taxon>Eukaryota</taxon>
        <taxon>Viridiplantae</taxon>
        <taxon>Streptophyta</taxon>
        <taxon>Embryophyta</taxon>
        <taxon>Tracheophyta</taxon>
        <taxon>Spermatophyta</taxon>
        <taxon>Magnoliopsida</taxon>
        <taxon>eudicotyledons</taxon>
        <taxon>Gunneridae</taxon>
        <taxon>Pentapetalae</taxon>
        <taxon>asterids</taxon>
        <taxon>Ericales</taxon>
        <taxon>Ericaceae</taxon>
        <taxon>Ericoideae</taxon>
        <taxon>Rhodoreae</taxon>
        <taxon>Rhododendron</taxon>
    </lineage>
</organism>
<name>A0ACC0Q756_RHOML</name>
<comment type="caution">
    <text evidence="1">The sequence shown here is derived from an EMBL/GenBank/DDBJ whole genome shotgun (WGS) entry which is preliminary data.</text>
</comment>
<evidence type="ECO:0000313" key="1">
    <source>
        <dbReference type="EMBL" id="KAI8573194.1"/>
    </source>
</evidence>
<dbReference type="Proteomes" id="UP001062846">
    <property type="component" value="Chromosome 1"/>
</dbReference>
<sequence>MASMAMTPAFLRGTGPKHPSTTTTTTGRQRGVIVMAKASKVSEGVSFKNEHDSGSGRRDLVFAAAAAAVWSVAKVAAADEPKPGSPEAKKKYAAVCVTMPTARICRKGPSTS</sequence>
<evidence type="ECO:0000313" key="2">
    <source>
        <dbReference type="Proteomes" id="UP001062846"/>
    </source>
</evidence>